<proteinExistence type="predicted"/>
<dbReference type="RefSeq" id="WP_021683419.1">
    <property type="nucleotide sequence ID" value="NZ_KI260480.1"/>
</dbReference>
<evidence type="ECO:0000313" key="2">
    <source>
        <dbReference type="Proteomes" id="UP000016662"/>
    </source>
</evidence>
<dbReference type="PATRIC" id="fig|411473.3.peg.1581"/>
<comment type="caution">
    <text evidence="1">The sequence shown here is derived from an EMBL/GenBank/DDBJ whole genome shotgun (WGS) entry which is preliminary data.</text>
</comment>
<dbReference type="Proteomes" id="UP000016662">
    <property type="component" value="Unassembled WGS sequence"/>
</dbReference>
<dbReference type="HOGENOM" id="CLU_2131704_0_0_9"/>
<dbReference type="STRING" id="411473.RUMCAL_01921"/>
<accession>U2KR41</accession>
<dbReference type="OrthoDB" id="9994198at2"/>
<dbReference type="AlphaFoldDB" id="U2KR41"/>
<dbReference type="eggNOG" id="ENOG5030UP2">
    <property type="taxonomic scope" value="Bacteria"/>
</dbReference>
<reference evidence="1 2" key="1">
    <citation type="submission" date="2013-07" db="EMBL/GenBank/DDBJ databases">
        <authorList>
            <person name="Weinstock G."/>
            <person name="Sodergren E."/>
            <person name="Wylie T."/>
            <person name="Fulton L."/>
            <person name="Fulton R."/>
            <person name="Fronick C."/>
            <person name="O'Laughlin M."/>
            <person name="Godfrey J."/>
            <person name="Miner T."/>
            <person name="Herter B."/>
            <person name="Appelbaum E."/>
            <person name="Cordes M."/>
            <person name="Lek S."/>
            <person name="Wollam A."/>
            <person name="Pepin K.H."/>
            <person name="Palsikar V.B."/>
            <person name="Mitreva M."/>
            <person name="Wilson R.K."/>
        </authorList>
    </citation>
    <scope>NUCLEOTIDE SEQUENCE [LARGE SCALE GENOMIC DNA]</scope>
    <source>
        <strain evidence="1 2">ATCC 27760</strain>
    </source>
</reference>
<dbReference type="GeneID" id="93694519"/>
<evidence type="ECO:0000313" key="1">
    <source>
        <dbReference type="EMBL" id="ERJ94752.1"/>
    </source>
</evidence>
<sequence length="113" mass="12939">MNSRKKKSIHQLADGILQFEDKRKSIPQADFTDLQTFLSAYLNTPEPKKRKKLAEEFRKRHMELYEFLQSNPELIRAETKITATLQAAASGAAEEEDNGQITNLFEKLQEGLA</sequence>
<gene>
    <name evidence="1" type="ORF">RUMCAL_01921</name>
</gene>
<keyword evidence="2" id="KW-1185">Reference proteome</keyword>
<protein>
    <submittedName>
        <fullName evidence="1">Uncharacterized protein</fullName>
    </submittedName>
</protein>
<organism evidence="1 2">
    <name type="scientific">Ruminococcus callidus ATCC 27760</name>
    <dbReference type="NCBI Taxonomy" id="411473"/>
    <lineage>
        <taxon>Bacteria</taxon>
        <taxon>Bacillati</taxon>
        <taxon>Bacillota</taxon>
        <taxon>Clostridia</taxon>
        <taxon>Eubacteriales</taxon>
        <taxon>Oscillospiraceae</taxon>
        <taxon>Ruminococcus</taxon>
    </lineage>
</organism>
<name>U2KR41_9FIRM</name>
<dbReference type="EMBL" id="AWVF01000236">
    <property type="protein sequence ID" value="ERJ94752.1"/>
    <property type="molecule type" value="Genomic_DNA"/>
</dbReference>